<keyword evidence="2" id="KW-1185">Reference proteome</keyword>
<evidence type="ECO:0000313" key="1">
    <source>
        <dbReference type="EMBL" id="URD73399.1"/>
    </source>
</evidence>
<reference evidence="1" key="1">
    <citation type="submission" date="2022-05" db="EMBL/GenBank/DDBJ databases">
        <title>The Musa troglodytarum L. genome provides insights into the mechanism of non-climacteric behaviour and enrichment of carotenoids.</title>
        <authorList>
            <person name="Wang J."/>
        </authorList>
    </citation>
    <scope>NUCLEOTIDE SEQUENCE</scope>
    <source>
        <tissue evidence="1">Leaf</tissue>
    </source>
</reference>
<accession>A0A9E7EA88</accession>
<dbReference type="AlphaFoldDB" id="A0A9E7EA88"/>
<dbReference type="EMBL" id="CP097502">
    <property type="protein sequence ID" value="URD73399.1"/>
    <property type="molecule type" value="Genomic_DNA"/>
</dbReference>
<proteinExistence type="predicted"/>
<evidence type="ECO:0000313" key="2">
    <source>
        <dbReference type="Proteomes" id="UP001055439"/>
    </source>
</evidence>
<name>A0A9E7EA88_9LILI</name>
<gene>
    <name evidence="1" type="ORF">MUK42_25249</name>
</gene>
<organism evidence="1 2">
    <name type="scientific">Musa troglodytarum</name>
    <name type="common">fe'i banana</name>
    <dbReference type="NCBI Taxonomy" id="320322"/>
    <lineage>
        <taxon>Eukaryota</taxon>
        <taxon>Viridiplantae</taxon>
        <taxon>Streptophyta</taxon>
        <taxon>Embryophyta</taxon>
        <taxon>Tracheophyta</taxon>
        <taxon>Spermatophyta</taxon>
        <taxon>Magnoliopsida</taxon>
        <taxon>Liliopsida</taxon>
        <taxon>Zingiberales</taxon>
        <taxon>Musaceae</taxon>
        <taxon>Musa</taxon>
    </lineage>
</organism>
<dbReference type="OrthoDB" id="10600047at2759"/>
<dbReference type="Proteomes" id="UP001055439">
    <property type="component" value="Chromosome 1"/>
</dbReference>
<protein>
    <submittedName>
        <fullName evidence="1">Uncharacterized protein</fullName>
    </submittedName>
</protein>
<sequence length="219" mass="24804">MNPTIIMKFHLRKEKSMKLCCDASLELLQATGAMNEKPEHVIPQILNKTDNLKCQQANGKGDCSHKSVAKIIKTSDKKWEETIRHAEWEMVKLVYEAYQNCKRLERVVGMTSMIGVQKQSENYLFLVTNSVLVCFPVSMQECELESDERRCSNPPDGSRRELSAGNVTPPLGASACVLEQLPSQQRAGAECENWNPRTPLEEPWKRNNNKVIILATKVD</sequence>